<sequence>MGWSVQGSEPQRHQGGALLHMKLLTLIIIINKMNILQGSWFESSTGMCFRSAD</sequence>
<accession>A0A916NKF0</accession>
<comment type="caution">
    <text evidence="1">The sequence shown here is derived from an EMBL/GenBank/DDBJ whole genome shotgun (WGS) entry which is preliminary data.</text>
</comment>
<gene>
    <name evidence="1" type="ORF">PAESOLCIP111_04223</name>
</gene>
<evidence type="ECO:0000313" key="2">
    <source>
        <dbReference type="Proteomes" id="UP000693672"/>
    </source>
</evidence>
<reference evidence="1" key="1">
    <citation type="submission" date="2021-06" db="EMBL/GenBank/DDBJ databases">
        <authorList>
            <person name="Criscuolo A."/>
        </authorList>
    </citation>
    <scope>NUCLEOTIDE SEQUENCE</scope>
    <source>
        <strain evidence="1">CIP111600</strain>
    </source>
</reference>
<proteinExistence type="predicted"/>
<evidence type="ECO:0000313" key="1">
    <source>
        <dbReference type="EMBL" id="CAG7641367.1"/>
    </source>
</evidence>
<dbReference type="Proteomes" id="UP000693672">
    <property type="component" value="Unassembled WGS sequence"/>
</dbReference>
<dbReference type="EMBL" id="CAJVAS010000022">
    <property type="protein sequence ID" value="CAG7641367.1"/>
    <property type="molecule type" value="Genomic_DNA"/>
</dbReference>
<keyword evidence="2" id="KW-1185">Reference proteome</keyword>
<dbReference type="AlphaFoldDB" id="A0A916NKF0"/>
<name>A0A916NKF0_9BACL</name>
<organism evidence="1 2">
    <name type="scientific">Paenibacillus solanacearum</name>
    <dbReference type="NCBI Taxonomy" id="2048548"/>
    <lineage>
        <taxon>Bacteria</taxon>
        <taxon>Bacillati</taxon>
        <taxon>Bacillota</taxon>
        <taxon>Bacilli</taxon>
        <taxon>Bacillales</taxon>
        <taxon>Paenibacillaceae</taxon>
        <taxon>Paenibacillus</taxon>
    </lineage>
</organism>
<protein>
    <submittedName>
        <fullName evidence="1">Uncharacterized protein</fullName>
    </submittedName>
</protein>